<dbReference type="EMBL" id="BAAASL010000007">
    <property type="protein sequence ID" value="GAA2714367.1"/>
    <property type="molecule type" value="Genomic_DNA"/>
</dbReference>
<sequence>MTVCAPLGTPAPSDPQSPPGPSAPPGPARSAPPADMRRPAFTVTADGSYAAWLALGRGTDGWFPERWTLDGPEPYAVSLPGSQPEEADSQVLPLTDGRVLIRRRVAERYALSLLYPTGHGTGEVPLGAIECRHLCLLPPAPDGACAYALVLAERHTTLWRVHGGGNGPELLATVPGRCEGGAWLDRAGRLLALDRELEGVTKTVVVDLGRGGETSPLLQITDTSNDRLLLAEPDSGLLLVRSDAPGTDRLGWGVLGSARPVRFPECLLPPGTALTPFAAQPGHGLAPEQCSVAFRVDREGAGSWVGVWSAATKRLRQFPGPVGWLTGAGLWTTGGELKLPFVTPTVPCGLARLRLPPPEEPGGDLAEPLCLEPDDEDDEPSTGPAALAPVPAPRPVPLQQAPCARASG</sequence>
<evidence type="ECO:0000313" key="2">
    <source>
        <dbReference type="EMBL" id="GAA2714367.1"/>
    </source>
</evidence>
<keyword evidence="3" id="KW-1185">Reference proteome</keyword>
<name>A0ABP6G4R5_9ACTN</name>
<evidence type="ECO:0000256" key="1">
    <source>
        <dbReference type="SAM" id="MobiDB-lite"/>
    </source>
</evidence>
<proteinExistence type="predicted"/>
<organism evidence="2 3">
    <name type="scientific">Streptomyces luteosporeus</name>
    <dbReference type="NCBI Taxonomy" id="173856"/>
    <lineage>
        <taxon>Bacteria</taxon>
        <taxon>Bacillati</taxon>
        <taxon>Actinomycetota</taxon>
        <taxon>Actinomycetes</taxon>
        <taxon>Kitasatosporales</taxon>
        <taxon>Streptomycetaceae</taxon>
        <taxon>Streptomyces</taxon>
    </lineage>
</organism>
<feature type="region of interest" description="Disordered" evidence="1">
    <location>
        <begin position="1"/>
        <end position="39"/>
    </location>
</feature>
<feature type="region of interest" description="Disordered" evidence="1">
    <location>
        <begin position="354"/>
        <end position="408"/>
    </location>
</feature>
<gene>
    <name evidence="2" type="ORF">GCM10010315_21480</name>
</gene>
<comment type="caution">
    <text evidence="2">The sequence shown here is derived from an EMBL/GenBank/DDBJ whole genome shotgun (WGS) entry which is preliminary data.</text>
</comment>
<feature type="compositionally biased region" description="Pro residues" evidence="1">
    <location>
        <begin position="12"/>
        <end position="27"/>
    </location>
</feature>
<evidence type="ECO:0000313" key="3">
    <source>
        <dbReference type="Proteomes" id="UP001500886"/>
    </source>
</evidence>
<dbReference type="Proteomes" id="UP001500886">
    <property type="component" value="Unassembled WGS sequence"/>
</dbReference>
<reference evidence="3" key="1">
    <citation type="journal article" date="2019" name="Int. J. Syst. Evol. Microbiol.">
        <title>The Global Catalogue of Microorganisms (GCM) 10K type strain sequencing project: providing services to taxonomists for standard genome sequencing and annotation.</title>
        <authorList>
            <consortium name="The Broad Institute Genomics Platform"/>
            <consortium name="The Broad Institute Genome Sequencing Center for Infectious Disease"/>
            <person name="Wu L."/>
            <person name="Ma J."/>
        </authorList>
    </citation>
    <scope>NUCLEOTIDE SEQUENCE [LARGE SCALE GENOMIC DNA]</scope>
    <source>
        <strain evidence="3">JCM 4542</strain>
    </source>
</reference>
<protein>
    <submittedName>
        <fullName evidence="2">Uncharacterized protein</fullName>
    </submittedName>
</protein>
<accession>A0ABP6G4R5</accession>